<gene>
    <name evidence="2" type="ORF">AWC07_17040</name>
</gene>
<dbReference type="Gene3D" id="3.40.50.150">
    <property type="entry name" value="Vaccinia Virus protein VP39"/>
    <property type="match status" value="1"/>
</dbReference>
<protein>
    <recommendedName>
        <fullName evidence="1">Methyltransferase type 11 domain-containing protein</fullName>
    </recommendedName>
</protein>
<accession>A0A1X1UZQ2</accession>
<dbReference type="InterPro" id="IPR013216">
    <property type="entry name" value="Methyltransf_11"/>
</dbReference>
<dbReference type="PANTHER" id="PTHR45036:SF1">
    <property type="entry name" value="METHYLTRANSFERASE LIKE 7A"/>
    <property type="match status" value="1"/>
</dbReference>
<dbReference type="PANTHER" id="PTHR45036">
    <property type="entry name" value="METHYLTRANSFERASE LIKE 7B"/>
    <property type="match status" value="1"/>
</dbReference>
<dbReference type="RefSeq" id="WP_036417572.1">
    <property type="nucleotide sequence ID" value="NZ_LQOX01000138.1"/>
</dbReference>
<dbReference type="CDD" id="cd02440">
    <property type="entry name" value="AdoMet_MTases"/>
    <property type="match status" value="1"/>
</dbReference>
<evidence type="ECO:0000313" key="3">
    <source>
        <dbReference type="Proteomes" id="UP000193738"/>
    </source>
</evidence>
<keyword evidence="3" id="KW-1185">Reference proteome</keyword>
<dbReference type="Proteomes" id="UP000193738">
    <property type="component" value="Unassembled WGS sequence"/>
</dbReference>
<dbReference type="Pfam" id="PF08241">
    <property type="entry name" value="Methyltransf_11"/>
    <property type="match status" value="1"/>
</dbReference>
<dbReference type="EMBL" id="LQOX01000138">
    <property type="protein sequence ID" value="ORV62231.1"/>
    <property type="molecule type" value="Genomic_DNA"/>
</dbReference>
<evidence type="ECO:0000259" key="1">
    <source>
        <dbReference type="Pfam" id="PF08241"/>
    </source>
</evidence>
<dbReference type="InterPro" id="IPR029063">
    <property type="entry name" value="SAM-dependent_MTases_sf"/>
</dbReference>
<dbReference type="GO" id="GO:0008757">
    <property type="term" value="F:S-adenosylmethionine-dependent methyltransferase activity"/>
    <property type="evidence" value="ECO:0007669"/>
    <property type="project" value="InterPro"/>
</dbReference>
<proteinExistence type="predicted"/>
<feature type="domain" description="Methyltransferase type 11" evidence="1">
    <location>
        <begin position="44"/>
        <end position="138"/>
    </location>
</feature>
<reference evidence="2 3" key="1">
    <citation type="submission" date="2016-01" db="EMBL/GenBank/DDBJ databases">
        <title>The new phylogeny of the genus Mycobacterium.</title>
        <authorList>
            <person name="Tarcisio F."/>
            <person name="Conor M."/>
            <person name="Antonella G."/>
            <person name="Elisabetta G."/>
            <person name="Giulia F.S."/>
            <person name="Sara T."/>
            <person name="Anna F."/>
            <person name="Clotilde B."/>
            <person name="Roberto B."/>
            <person name="Veronica D.S."/>
            <person name="Fabio R."/>
            <person name="Monica P."/>
            <person name="Olivier J."/>
            <person name="Enrico T."/>
            <person name="Nicola S."/>
        </authorList>
    </citation>
    <scope>NUCLEOTIDE SEQUENCE [LARGE SCALE GENOMIC DNA]</scope>
    <source>
        <strain evidence="2 3">DSM 43505</strain>
    </source>
</reference>
<comment type="caution">
    <text evidence="2">The sequence shown here is derived from an EMBL/GenBank/DDBJ whole genome shotgun (WGS) entry which is preliminary data.</text>
</comment>
<name>A0A1X1UZQ2_MYCGS</name>
<dbReference type="SUPFAM" id="SSF53335">
    <property type="entry name" value="S-adenosyl-L-methionine-dependent methyltransferases"/>
    <property type="match status" value="1"/>
</dbReference>
<dbReference type="AlphaFoldDB" id="A0A1X1UZQ2"/>
<organism evidence="2 3">
    <name type="scientific">Mycobacterium gastri</name>
    <dbReference type="NCBI Taxonomy" id="1777"/>
    <lineage>
        <taxon>Bacteria</taxon>
        <taxon>Bacillati</taxon>
        <taxon>Actinomycetota</taxon>
        <taxon>Actinomycetes</taxon>
        <taxon>Mycobacteriales</taxon>
        <taxon>Mycobacteriaceae</taxon>
        <taxon>Mycobacterium</taxon>
    </lineage>
</organism>
<dbReference type="InterPro" id="IPR052356">
    <property type="entry name" value="Thiol_S-MT"/>
</dbReference>
<evidence type="ECO:0000313" key="2">
    <source>
        <dbReference type="EMBL" id="ORV62231.1"/>
    </source>
</evidence>
<dbReference type="STRING" id="1777.AWC07_17040"/>
<sequence>MSRRKTVSHPLCARLYVKQSQAAETRGLADQRRRMLAGLAGEVVEIGAGNGLNFARYPQAVTLVHAFEPDPYLRERAARAADAAAVPVKLGDAAAEDLPLEDASVDSAVTSLVLCSVSEPRRAIAELHRVLRPGGELRFNEHVVSKRPVGRALQRTADATIWPTLSGGCHLARDTRTALEDGGFGIELVERFVFRVSALDPPKTHILGVARRL</sequence>